<feature type="region of interest" description="Disordered" evidence="1">
    <location>
        <begin position="16"/>
        <end position="84"/>
    </location>
</feature>
<dbReference type="OrthoDB" id="4160379at2759"/>
<dbReference type="Proteomes" id="UP000554235">
    <property type="component" value="Unassembled WGS sequence"/>
</dbReference>
<organism evidence="2 3">
    <name type="scientific">Fusarium albosuccineum</name>
    <dbReference type="NCBI Taxonomy" id="1237068"/>
    <lineage>
        <taxon>Eukaryota</taxon>
        <taxon>Fungi</taxon>
        <taxon>Dikarya</taxon>
        <taxon>Ascomycota</taxon>
        <taxon>Pezizomycotina</taxon>
        <taxon>Sordariomycetes</taxon>
        <taxon>Hypocreomycetidae</taxon>
        <taxon>Hypocreales</taxon>
        <taxon>Nectriaceae</taxon>
        <taxon>Fusarium</taxon>
        <taxon>Fusarium decemcellulare species complex</taxon>
    </lineage>
</organism>
<reference evidence="2 3" key="1">
    <citation type="submission" date="2020-01" db="EMBL/GenBank/DDBJ databases">
        <title>Identification and distribution of gene clusters putatively required for synthesis of sphingolipid metabolism inhibitors in phylogenetically diverse species of the filamentous fungus Fusarium.</title>
        <authorList>
            <person name="Kim H.-S."/>
            <person name="Busman M."/>
            <person name="Brown D.W."/>
            <person name="Divon H."/>
            <person name="Uhlig S."/>
            <person name="Proctor R.H."/>
        </authorList>
    </citation>
    <scope>NUCLEOTIDE SEQUENCE [LARGE SCALE GENOMIC DNA]</scope>
    <source>
        <strain evidence="2 3">NRRL 20459</strain>
    </source>
</reference>
<name>A0A8H4LMD7_9HYPO</name>
<sequence length="205" mass="23247">MLEEIWLDLCWAISKQEGEEEEDEGGRADNFTAWLEEQDSDVGGDTGHRENERESEEEDEDASDLSDDGDTASDTSYIGDGPDDLDLESYRKEYAHQDDETHNSVDPFLSLCYRMAIEDLDDGKSSSTMLVYFSAVRGMSTHKGNKLMRPSQYIHAPIPPRLIYCTQLVFLEAILPRRAHLYAGFPARPRYGQLAALNTVRAERM</sequence>
<keyword evidence="3" id="KW-1185">Reference proteome</keyword>
<protein>
    <submittedName>
        <fullName evidence="2">Uncharacterized protein</fullName>
    </submittedName>
</protein>
<evidence type="ECO:0000313" key="2">
    <source>
        <dbReference type="EMBL" id="KAF4472263.1"/>
    </source>
</evidence>
<evidence type="ECO:0000313" key="3">
    <source>
        <dbReference type="Proteomes" id="UP000554235"/>
    </source>
</evidence>
<accession>A0A8H4LMD7</accession>
<dbReference type="EMBL" id="JAADYS010000099">
    <property type="protein sequence ID" value="KAF4472263.1"/>
    <property type="molecule type" value="Genomic_DNA"/>
</dbReference>
<evidence type="ECO:0000256" key="1">
    <source>
        <dbReference type="SAM" id="MobiDB-lite"/>
    </source>
</evidence>
<feature type="compositionally biased region" description="Acidic residues" evidence="1">
    <location>
        <begin position="53"/>
        <end position="71"/>
    </location>
</feature>
<proteinExistence type="predicted"/>
<gene>
    <name evidence="2" type="ORF">FALBO_831</name>
</gene>
<dbReference type="AlphaFoldDB" id="A0A8H4LMD7"/>
<comment type="caution">
    <text evidence="2">The sequence shown here is derived from an EMBL/GenBank/DDBJ whole genome shotgun (WGS) entry which is preliminary data.</text>
</comment>